<protein>
    <recommendedName>
        <fullName evidence="4">Exo-alpha-sialidase</fullName>
    </recommendedName>
</protein>
<organism evidence="2 3">
    <name type="scientific">Nonomuraea roseoviolacea subsp. carminata</name>
    <dbReference type="NCBI Taxonomy" id="160689"/>
    <lineage>
        <taxon>Bacteria</taxon>
        <taxon>Bacillati</taxon>
        <taxon>Actinomycetota</taxon>
        <taxon>Actinomycetes</taxon>
        <taxon>Streptosporangiales</taxon>
        <taxon>Streptosporangiaceae</taxon>
        <taxon>Nonomuraea</taxon>
    </lineage>
</organism>
<feature type="region of interest" description="Disordered" evidence="1">
    <location>
        <begin position="1"/>
        <end position="313"/>
    </location>
</feature>
<dbReference type="Gene3D" id="2.120.10.10">
    <property type="match status" value="1"/>
</dbReference>
<feature type="compositionally biased region" description="Basic and acidic residues" evidence="1">
    <location>
        <begin position="252"/>
        <end position="265"/>
    </location>
</feature>
<dbReference type="EMBL" id="JAMZEC010000001">
    <property type="protein sequence ID" value="MCP2348528.1"/>
    <property type="molecule type" value="Genomic_DNA"/>
</dbReference>
<feature type="compositionally biased region" description="Basic and acidic residues" evidence="1">
    <location>
        <begin position="114"/>
        <end position="137"/>
    </location>
</feature>
<gene>
    <name evidence="2" type="ORF">HD595_004650</name>
</gene>
<proteinExistence type="predicted"/>
<name>A0ABT1K3F2_9ACTN</name>
<accession>A0ABT1K3F2</accession>
<evidence type="ECO:0008006" key="4">
    <source>
        <dbReference type="Google" id="ProtNLM"/>
    </source>
</evidence>
<sequence length="1062" mass="110444">MPPFSSPVPEDEEPQEPPRGRRPYSSPTAEPEAEPRRRPRRLVNRPDKLVASGPPRPQPPRPPRQDESRPAPVANRRDDLPPGVVPAGVAPPEVVDPGVLPTGVVPHSWFDDSPPDRDPDPPRDPDAIIGPEDVRSLDEDEPDGGLPSRARPYVAAPLPLIDAPPHAQGLLDEDASAHGDAGPRADVMPLDATPHGRGAHEHGAHERGADAPHDAPGRDDLGGHLEDEPGGDLGDGFRGEFGDEPGSGPADRFGDESGREPEVRRVGRPPGGRPTRPDLLVASGPPRPGAPGGRHHRGPAPSAVRRASPVRGRRGMAAPVAVVLTLALVIAGTVIVWRWNAPAGPALRLAAGTGRSGDDLFTVPSAGDGSNQVLNDMASTGRTVVAVGSDTTSPTPRPLFLVSSDSGKTWRLGQVSGGATTSTVRRVVGGDGRWLAIGGDPAGGGRGLWTSADGLAWTAVEEGGLAAFRNGDVVADVARTRSGFVAVGGTALADGGLGPVAWRSADGRAWQRTDLRELDAFDLRAVVARGDTVVAVARPAQGEGSRVVRSADGGRTWRATGFQLPEALPRAGTLAVLPKQFVLVPTRQRTIEGTVRVYCSPSGEQWAQCGSIGGLDGESPGVESVITHPGGVAVVAQAKLDSYAVLNSSDGRTWTKRTDLSGLKGATLRGFTITQSGTLLAGGDRAAADVDNQLVLLSAPPRGAVSRVRLADVEGLSRIARQTNGLAAHDGRYVAVGSASGDAGIWTSLNWKSWTSMSLGGPREQQLADVVHGRRGWLAAGSTQAGIGVTEPLLVSSDDGRSWRTIPATGDLARAQDHTRLTVTTVASGPDGYVLAGEDTNASGSTGPALWFSRDLRRFTRSRKLPQGGAGVRVHDLAATPDGYVAVGSAGGGDGERGVVWVSDDGLNWKARKRVLPDGASSAGLSHVTAYQDRLVAMGAARVQGARRVFAAVSRDDGATWSTAWLPAEKAADVDDLAATDQGLVAVGWHGTPGDADSAAWISQDGATWTRSDLTKDRLGGPGMQWLAAVTVAGSEVVGLGRSTTYDADHLILWTSTLTSSR</sequence>
<dbReference type="SUPFAM" id="SSF110296">
    <property type="entry name" value="Oligoxyloglucan reducing end-specific cellobiohydrolase"/>
    <property type="match status" value="2"/>
</dbReference>
<reference evidence="2 3" key="1">
    <citation type="submission" date="2022-06" db="EMBL/GenBank/DDBJ databases">
        <title>Sequencing the genomes of 1000 actinobacteria strains.</title>
        <authorList>
            <person name="Klenk H.-P."/>
        </authorList>
    </citation>
    <scope>NUCLEOTIDE SEQUENCE [LARGE SCALE GENOMIC DNA]</scope>
    <source>
        <strain evidence="2 3">DSM 44170</strain>
    </source>
</reference>
<dbReference type="Proteomes" id="UP001320766">
    <property type="component" value="Unassembled WGS sequence"/>
</dbReference>
<keyword evidence="3" id="KW-1185">Reference proteome</keyword>
<evidence type="ECO:0000313" key="3">
    <source>
        <dbReference type="Proteomes" id="UP001320766"/>
    </source>
</evidence>
<dbReference type="CDD" id="cd15482">
    <property type="entry name" value="Sialidase_non-viral"/>
    <property type="match status" value="1"/>
</dbReference>
<evidence type="ECO:0000313" key="2">
    <source>
        <dbReference type="EMBL" id="MCP2348528.1"/>
    </source>
</evidence>
<dbReference type="RefSeq" id="WP_253772353.1">
    <property type="nucleotide sequence ID" value="NZ_BAAAVE010000049.1"/>
</dbReference>
<comment type="caution">
    <text evidence="2">The sequence shown here is derived from an EMBL/GenBank/DDBJ whole genome shotgun (WGS) entry which is preliminary data.</text>
</comment>
<evidence type="ECO:0000256" key="1">
    <source>
        <dbReference type="SAM" id="MobiDB-lite"/>
    </source>
</evidence>
<feature type="compositionally biased region" description="Low complexity" evidence="1">
    <location>
        <begin position="81"/>
        <end position="99"/>
    </location>
</feature>
<dbReference type="Gene3D" id="2.130.10.10">
    <property type="entry name" value="YVTN repeat-like/Quinoprotein amine dehydrogenase"/>
    <property type="match status" value="1"/>
</dbReference>
<dbReference type="InterPro" id="IPR015943">
    <property type="entry name" value="WD40/YVTN_repeat-like_dom_sf"/>
</dbReference>
<feature type="compositionally biased region" description="Basic and acidic residues" evidence="1">
    <location>
        <begin position="198"/>
        <end position="227"/>
    </location>
</feature>
<feature type="compositionally biased region" description="Basic and acidic residues" evidence="1">
    <location>
        <begin position="63"/>
        <end position="80"/>
    </location>
</feature>